<evidence type="ECO:0000313" key="2">
    <source>
        <dbReference type="EMBL" id="KAA8914151.1"/>
    </source>
</evidence>
<organism evidence="2 3">
    <name type="scientific">Sphaerosporella brunnea</name>
    <dbReference type="NCBI Taxonomy" id="1250544"/>
    <lineage>
        <taxon>Eukaryota</taxon>
        <taxon>Fungi</taxon>
        <taxon>Dikarya</taxon>
        <taxon>Ascomycota</taxon>
        <taxon>Pezizomycotina</taxon>
        <taxon>Pezizomycetes</taxon>
        <taxon>Pezizales</taxon>
        <taxon>Pyronemataceae</taxon>
        <taxon>Sphaerosporella</taxon>
    </lineage>
</organism>
<protein>
    <submittedName>
        <fullName evidence="2">Uncharacterized protein</fullName>
    </submittedName>
</protein>
<feature type="compositionally biased region" description="Basic and acidic residues" evidence="1">
    <location>
        <begin position="213"/>
        <end position="249"/>
    </location>
</feature>
<keyword evidence="3" id="KW-1185">Reference proteome</keyword>
<sequence length="453" mass="49965">MFFESSLASVELPGERVFQAVPHRTFKGTTIEMARVVSHHSSSLQAIYATLALKGGHDIDDYDILPDVHQLSRPTYMPLRSGEQEYRLLDAIDEASGTTATQNTDTILAAIYLLGMRTQRQIADVTAVLTRRIEALEGFTANQADNAALLNRIEALERTIVQIAGWQHVEMTLAEAEKATTAANSVAGKQIAETRQGNPAANLNASKHAKAPLTKEKEQDKGKNKDKPKEVQKISQRPKENEKEKDKTRAAAIARPRPACKQSTFAAVVNQGADTTRQDGTWTVVAWRTPACKGPRTAKLTRSDKPRPENARGVIFERENSVIPDIEDYNMAVAANVTRALMGTVTALASPYSTAAQVASFEDIVMRAARRVDPGVIGSGPRLEWLRVKVHGVPVRTYFDHFDTRRADFMTENEQLKIPLAIRWLKDPKSVNQQYDEGLARGSSVTIGSRQSP</sequence>
<dbReference type="EMBL" id="VXIS01000008">
    <property type="protein sequence ID" value="KAA8914151.1"/>
    <property type="molecule type" value="Genomic_DNA"/>
</dbReference>
<proteinExistence type="predicted"/>
<accession>A0A5J5FB64</accession>
<dbReference type="Proteomes" id="UP000326924">
    <property type="component" value="Unassembled WGS sequence"/>
</dbReference>
<reference evidence="2 3" key="1">
    <citation type="submission" date="2019-09" db="EMBL/GenBank/DDBJ databases">
        <title>Draft genome of the ectomycorrhizal ascomycete Sphaerosporella brunnea.</title>
        <authorList>
            <consortium name="DOE Joint Genome Institute"/>
            <person name="Benucci G.M."/>
            <person name="Marozzi G."/>
            <person name="Antonielli L."/>
            <person name="Sanchez S."/>
            <person name="Marco P."/>
            <person name="Wang X."/>
            <person name="Falini L.B."/>
            <person name="Barry K."/>
            <person name="Haridas S."/>
            <person name="Lipzen A."/>
            <person name="Labutti K."/>
            <person name="Grigoriev I.V."/>
            <person name="Murat C."/>
            <person name="Martin F."/>
            <person name="Albertini E."/>
            <person name="Donnini D."/>
            <person name="Bonito G."/>
        </authorList>
    </citation>
    <scope>NUCLEOTIDE SEQUENCE [LARGE SCALE GENOMIC DNA]</scope>
    <source>
        <strain evidence="2 3">Sb_GMNB300</strain>
    </source>
</reference>
<dbReference type="AlphaFoldDB" id="A0A5J5FB64"/>
<evidence type="ECO:0000256" key="1">
    <source>
        <dbReference type="SAM" id="MobiDB-lite"/>
    </source>
</evidence>
<feature type="region of interest" description="Disordered" evidence="1">
    <location>
        <begin position="194"/>
        <end position="257"/>
    </location>
</feature>
<feature type="compositionally biased region" description="Polar residues" evidence="1">
    <location>
        <begin position="194"/>
        <end position="205"/>
    </location>
</feature>
<dbReference type="InParanoid" id="A0A5J5FB64"/>
<comment type="caution">
    <text evidence="2">The sequence shown here is derived from an EMBL/GenBank/DDBJ whole genome shotgun (WGS) entry which is preliminary data.</text>
</comment>
<evidence type="ECO:0000313" key="3">
    <source>
        <dbReference type="Proteomes" id="UP000326924"/>
    </source>
</evidence>
<gene>
    <name evidence="2" type="ORF">FN846DRAFT_902249</name>
</gene>
<name>A0A5J5FB64_9PEZI</name>